<dbReference type="Proteomes" id="UP000001068">
    <property type="component" value="Chromosome"/>
</dbReference>
<proteinExistence type="predicted"/>
<dbReference type="InterPro" id="IPR003593">
    <property type="entry name" value="AAA+_ATPase"/>
</dbReference>
<dbReference type="InterPro" id="IPR017871">
    <property type="entry name" value="ABC_transporter-like_CS"/>
</dbReference>
<keyword evidence="4 6" id="KW-0067">ATP-binding</keyword>
<keyword evidence="2" id="KW-0677">Repeat</keyword>
<dbReference type="SMART" id="SM00382">
    <property type="entry name" value="AAA"/>
    <property type="match status" value="2"/>
</dbReference>
<dbReference type="STRING" id="765177.Desmu_0019"/>
<dbReference type="PANTHER" id="PTHR43790">
    <property type="entry name" value="CARBOHYDRATE TRANSPORT ATP-BINDING PROTEIN MG119-RELATED"/>
    <property type="match status" value="1"/>
</dbReference>
<sequence length="500" mass="55586" precursor="true">MKAVEMLGIRKIYPDGVVALRGVDFEVEEGEIHGLLGENGAGKTTLMRILYGEIHATDGEIKVFGRRVRFRSPRDAIRHGIAMIYQHFSLVPTMSVLDNLYLSMSAVNPGVSRDDTEERAEKLIAETGLRIPLGKTVEELPVGVQQRVEILKALIRDARILILDEPTSVLTPLEVEELFTSLRRLRDKGITIILITHKLREAKAITDRVTVLRRGSKVGTVKTSEASEQQLARMMVARDVELVIEKPPSRGPGREVLRIEDIWVKGGEGVDALRGVSLVVREGEILGIAGVQGNGQTELCETIAGLRKPYKGRILLDSRDVTWLDTKERYRLGIAYIPESRKIGLIHDMSVLENSILTSIDEYTGRLGIVNWKKAKEKAVEVIKEYGVQPPNPDTPVKFLSGGNQQKLMVGREIARKPRILVVAEPTQGVDVASTEFIRKRLLELRNQGIGILLVSTDLDEIFQLSDRVAVMYEGRIMGEGRVEEFTPEKIGLLMGGVNA</sequence>
<name>E8RA60_DESM0</name>
<reference evidence="7" key="1">
    <citation type="submission" date="2010-11" db="EMBL/GenBank/DDBJ databases">
        <title>The complete genome of Desulfurococcus mucosus DSM 2162.</title>
        <authorList>
            <consortium name="US DOE Joint Genome Institute (JGI-PGF)"/>
            <person name="Lucas S."/>
            <person name="Copeland A."/>
            <person name="Lapidus A."/>
            <person name="Bruce D."/>
            <person name="Goodwin L."/>
            <person name="Pitluck S."/>
            <person name="Kyrpides N."/>
            <person name="Mavromatis K."/>
            <person name="Pagani I."/>
            <person name="Ivanova N."/>
            <person name="Ovchinnikova G."/>
            <person name="Chertkov O."/>
            <person name="Held B."/>
            <person name="Brettin T."/>
            <person name="Detter J.C."/>
            <person name="Tapia R."/>
            <person name="Han C."/>
            <person name="Land M."/>
            <person name="Hauser L."/>
            <person name="Markowitz V."/>
            <person name="Cheng J.-F."/>
            <person name="Hugenholtz P."/>
            <person name="Woyke T."/>
            <person name="Wu D."/>
            <person name="Wirth R."/>
            <person name="Bilek Y."/>
            <person name="Hader T."/>
            <person name="Klenk H.-P."/>
            <person name="Eisen J.A."/>
        </authorList>
    </citation>
    <scope>NUCLEOTIDE SEQUENCE [LARGE SCALE GENOMIC DNA]</scope>
    <source>
        <strain evidence="7">ATCC 35584 / DSM 2162 / JCM 9187 / O7/1</strain>
    </source>
</reference>
<dbReference type="PANTHER" id="PTHR43790:SF9">
    <property type="entry name" value="GALACTOFURANOSE TRANSPORTER ATP-BINDING PROTEIN YTFR"/>
    <property type="match status" value="1"/>
</dbReference>
<evidence type="ECO:0000259" key="5">
    <source>
        <dbReference type="PROSITE" id="PS50893"/>
    </source>
</evidence>
<keyword evidence="1" id="KW-0813">Transport</keyword>
<dbReference type="Pfam" id="PF00005">
    <property type="entry name" value="ABC_tran"/>
    <property type="match status" value="2"/>
</dbReference>
<protein>
    <submittedName>
        <fullName evidence="6">Nucleoside ABC transporter ATP-binding protein</fullName>
    </submittedName>
</protein>
<dbReference type="PROSITE" id="PS50893">
    <property type="entry name" value="ABC_TRANSPORTER_2"/>
    <property type="match status" value="2"/>
</dbReference>
<dbReference type="Gene3D" id="3.40.50.300">
    <property type="entry name" value="P-loop containing nucleotide triphosphate hydrolases"/>
    <property type="match status" value="2"/>
</dbReference>
<evidence type="ECO:0000256" key="2">
    <source>
        <dbReference type="ARBA" id="ARBA00022737"/>
    </source>
</evidence>
<evidence type="ECO:0000256" key="4">
    <source>
        <dbReference type="ARBA" id="ARBA00022840"/>
    </source>
</evidence>
<dbReference type="SUPFAM" id="SSF52540">
    <property type="entry name" value="P-loop containing nucleoside triphosphate hydrolases"/>
    <property type="match status" value="2"/>
</dbReference>
<evidence type="ECO:0000313" key="6">
    <source>
        <dbReference type="EMBL" id="ADV64338.1"/>
    </source>
</evidence>
<keyword evidence="3" id="KW-0547">Nucleotide-binding</keyword>
<dbReference type="GO" id="GO:0005524">
    <property type="term" value="F:ATP binding"/>
    <property type="evidence" value="ECO:0007669"/>
    <property type="project" value="UniProtKB-KW"/>
</dbReference>
<dbReference type="InterPro" id="IPR050107">
    <property type="entry name" value="ABC_carbohydrate_import_ATPase"/>
</dbReference>
<dbReference type="AlphaFoldDB" id="E8RA60"/>
<evidence type="ECO:0000256" key="3">
    <source>
        <dbReference type="ARBA" id="ARBA00022741"/>
    </source>
</evidence>
<dbReference type="InterPro" id="IPR027417">
    <property type="entry name" value="P-loop_NTPase"/>
</dbReference>
<feature type="domain" description="ABC transporter" evidence="5">
    <location>
        <begin position="4"/>
        <end position="239"/>
    </location>
</feature>
<evidence type="ECO:0000313" key="7">
    <source>
        <dbReference type="Proteomes" id="UP000001068"/>
    </source>
</evidence>
<dbReference type="HOGENOM" id="CLU_000604_92_0_2"/>
<reference evidence="6 7" key="2">
    <citation type="journal article" date="2011" name="Stand. Genomic Sci.">
        <title>Complete genome sequence of Desulfurococcus mucosus type strain (O7/1).</title>
        <authorList>
            <person name="Wirth R."/>
            <person name="Chertkov O."/>
            <person name="Held B."/>
            <person name="Lapidus A."/>
            <person name="Nolan M."/>
            <person name="Lucas S."/>
            <person name="Hammon N."/>
            <person name="Deshpande S."/>
            <person name="Cheng J.F."/>
            <person name="Tapia R."/>
            <person name="Han C."/>
            <person name="Goodwin L."/>
            <person name="Pitluck S."/>
            <person name="Liolios K."/>
            <person name="Ioanna P."/>
            <person name="Ivanova N."/>
            <person name="Mavromatis K."/>
            <person name="Mikhailova N."/>
            <person name="Pati A."/>
            <person name="Chen A."/>
            <person name="Palaniappan K."/>
            <person name="Land M."/>
            <person name="Hauser L."/>
            <person name="Chang Y.J."/>
            <person name="Jeffries C.D."/>
            <person name="Bilek Y."/>
            <person name="Hader T."/>
            <person name="Rohde M."/>
            <person name="Spring S."/>
            <person name="Sikorski J."/>
            <person name="Goker M."/>
            <person name="Woyke T."/>
            <person name="Bristow J."/>
            <person name="Eisen J.A."/>
            <person name="Markowitz V."/>
            <person name="Hugenholtz P."/>
            <person name="Kyrpides N.C."/>
            <person name="Klenk H.P."/>
        </authorList>
    </citation>
    <scope>NUCLEOTIDE SEQUENCE [LARGE SCALE GENOMIC DNA]</scope>
    <source>
        <strain evidence="7">ATCC 35584 / DSM 2162 / JCM 9187 / O7/1</strain>
    </source>
</reference>
<gene>
    <name evidence="6" type="ordered locus">Desmu_0019</name>
</gene>
<dbReference type="OrthoDB" id="18209at2157"/>
<evidence type="ECO:0000256" key="1">
    <source>
        <dbReference type="ARBA" id="ARBA00022448"/>
    </source>
</evidence>
<dbReference type="CDD" id="cd03215">
    <property type="entry name" value="ABC_Carb_Monos_II"/>
    <property type="match status" value="1"/>
</dbReference>
<dbReference type="CDD" id="cd03216">
    <property type="entry name" value="ABC_Carb_Monos_I"/>
    <property type="match status" value="1"/>
</dbReference>
<dbReference type="PROSITE" id="PS00211">
    <property type="entry name" value="ABC_TRANSPORTER_1"/>
    <property type="match status" value="1"/>
</dbReference>
<dbReference type="GeneID" id="10152698"/>
<dbReference type="InterPro" id="IPR003439">
    <property type="entry name" value="ABC_transporter-like_ATP-bd"/>
</dbReference>
<feature type="domain" description="ABC transporter" evidence="5">
    <location>
        <begin position="257"/>
        <end position="499"/>
    </location>
</feature>
<dbReference type="RefSeq" id="WP_013561560.1">
    <property type="nucleotide sequence ID" value="NC_014961.1"/>
</dbReference>
<dbReference type="eggNOG" id="arCOG00186">
    <property type="taxonomic scope" value="Archaea"/>
</dbReference>
<organism evidence="6 7">
    <name type="scientific">Desulfurococcus mucosus (strain ATCC 35584 / DSM 2162 / JCM 9187 / O7/1)</name>
    <dbReference type="NCBI Taxonomy" id="765177"/>
    <lineage>
        <taxon>Archaea</taxon>
        <taxon>Thermoproteota</taxon>
        <taxon>Thermoprotei</taxon>
        <taxon>Desulfurococcales</taxon>
        <taxon>Desulfurococcaceae</taxon>
        <taxon>Desulfurococcus</taxon>
    </lineage>
</organism>
<dbReference type="GO" id="GO:0016887">
    <property type="term" value="F:ATP hydrolysis activity"/>
    <property type="evidence" value="ECO:0007669"/>
    <property type="project" value="InterPro"/>
</dbReference>
<accession>E8RA60</accession>
<dbReference type="EMBL" id="CP002363">
    <property type="protein sequence ID" value="ADV64338.1"/>
    <property type="molecule type" value="Genomic_DNA"/>
</dbReference>
<keyword evidence="7" id="KW-1185">Reference proteome</keyword>
<dbReference type="KEGG" id="dmu:Desmu_0019"/>